<keyword evidence="3" id="KW-1185">Reference proteome</keyword>
<protein>
    <submittedName>
        <fullName evidence="2">Uncharacterized protein</fullName>
    </submittedName>
</protein>
<accession>A0ABN9PM32</accession>
<evidence type="ECO:0000313" key="3">
    <source>
        <dbReference type="Proteomes" id="UP001189429"/>
    </source>
</evidence>
<dbReference type="Proteomes" id="UP001189429">
    <property type="component" value="Unassembled WGS sequence"/>
</dbReference>
<gene>
    <name evidence="2" type="ORF">PCOR1329_LOCUS4072</name>
</gene>
<evidence type="ECO:0000256" key="1">
    <source>
        <dbReference type="SAM" id="MobiDB-lite"/>
    </source>
</evidence>
<evidence type="ECO:0000313" key="2">
    <source>
        <dbReference type="EMBL" id="CAK0793932.1"/>
    </source>
</evidence>
<proteinExistence type="predicted"/>
<dbReference type="EMBL" id="CAUYUJ010001057">
    <property type="protein sequence ID" value="CAK0793932.1"/>
    <property type="molecule type" value="Genomic_DNA"/>
</dbReference>
<organism evidence="2 3">
    <name type="scientific">Prorocentrum cordatum</name>
    <dbReference type="NCBI Taxonomy" id="2364126"/>
    <lineage>
        <taxon>Eukaryota</taxon>
        <taxon>Sar</taxon>
        <taxon>Alveolata</taxon>
        <taxon>Dinophyceae</taxon>
        <taxon>Prorocentrales</taxon>
        <taxon>Prorocentraceae</taxon>
        <taxon>Prorocentrum</taxon>
    </lineage>
</organism>
<feature type="region of interest" description="Disordered" evidence="1">
    <location>
        <begin position="29"/>
        <end position="50"/>
    </location>
</feature>
<name>A0ABN9PM32_9DINO</name>
<sequence length="85" mass="9105">MQVVVQRPACVAPQRWSSLRIRPCSCSRGLRRSADPLQEDGGGDRSVTLPPMSRRAGRLLAQGAACAASCARRCSVFPPAGCMFD</sequence>
<comment type="caution">
    <text evidence="2">The sequence shown here is derived from an EMBL/GenBank/DDBJ whole genome shotgun (WGS) entry which is preliminary data.</text>
</comment>
<reference evidence="2" key="1">
    <citation type="submission" date="2023-10" db="EMBL/GenBank/DDBJ databases">
        <authorList>
            <person name="Chen Y."/>
            <person name="Shah S."/>
            <person name="Dougan E. K."/>
            <person name="Thang M."/>
            <person name="Chan C."/>
        </authorList>
    </citation>
    <scope>NUCLEOTIDE SEQUENCE [LARGE SCALE GENOMIC DNA]</scope>
</reference>